<dbReference type="Gene3D" id="3.40.190.170">
    <property type="entry name" value="Bacterial extracellular solute-binding protein, family 7"/>
    <property type="match status" value="1"/>
</dbReference>
<keyword evidence="2" id="KW-0813">Transport</keyword>
<dbReference type="InterPro" id="IPR038404">
    <property type="entry name" value="TRAP_DctP_sf"/>
</dbReference>
<dbReference type="PROSITE" id="PS51257">
    <property type="entry name" value="PROKAR_LIPOPROTEIN"/>
    <property type="match status" value="1"/>
</dbReference>
<evidence type="ECO:0000256" key="1">
    <source>
        <dbReference type="ARBA" id="ARBA00009023"/>
    </source>
</evidence>
<name>A0A8G2CBX6_9BACT</name>
<dbReference type="PANTHER" id="PTHR33376">
    <property type="match status" value="1"/>
</dbReference>
<comment type="caution">
    <text evidence="6">The sequence shown here is derived from an EMBL/GenBank/DDBJ whole genome shotgun (WGS) entry which is preliminary data.</text>
</comment>
<accession>A0A8G2CBX6</accession>
<gene>
    <name evidence="5" type="primary">dctP</name>
    <name evidence="5" type="ORF">AB2Z07_13385</name>
    <name evidence="6" type="ORF">SAMN05660830_02951</name>
</gene>
<dbReference type="GO" id="GO:0055085">
    <property type="term" value="P:transmembrane transport"/>
    <property type="evidence" value="ECO:0007669"/>
    <property type="project" value="InterPro"/>
</dbReference>
<dbReference type="Pfam" id="PF03480">
    <property type="entry name" value="DctP"/>
    <property type="match status" value="1"/>
</dbReference>
<dbReference type="EMBL" id="FQZR01000009">
    <property type="protein sequence ID" value="SHJ66534.1"/>
    <property type="molecule type" value="Genomic_DNA"/>
</dbReference>
<dbReference type="PANTHER" id="PTHR33376:SF7">
    <property type="entry name" value="C4-DICARBOXYLATE-BINDING PROTEIN DCTB"/>
    <property type="match status" value="1"/>
</dbReference>
<reference evidence="5 8" key="2">
    <citation type="submission" date="2024-07" db="EMBL/GenBank/DDBJ databases">
        <title>Active virus-host system and metabolic interactions in a Lokiarchaeon culture.</title>
        <authorList>
            <person name="Ponce Toledo R.I."/>
            <person name="Rodrigues Oliveira T."/>
            <person name="Schleper C."/>
        </authorList>
    </citation>
    <scope>NUCLEOTIDE SEQUENCE [LARGE SCALE GENOMIC DNA]</scope>
    <source>
        <strain evidence="5 8">B35</strain>
    </source>
</reference>
<evidence type="ECO:0000313" key="8">
    <source>
        <dbReference type="Proteomes" id="UP001568358"/>
    </source>
</evidence>
<evidence type="ECO:0000313" key="7">
    <source>
        <dbReference type="Proteomes" id="UP000184001"/>
    </source>
</evidence>
<keyword evidence="3 4" id="KW-0732">Signal</keyword>
<dbReference type="Proteomes" id="UP000184001">
    <property type="component" value="Unassembled WGS sequence"/>
</dbReference>
<protein>
    <submittedName>
        <fullName evidence="5">TRAP transporter substrate-binding protein DctP</fullName>
    </submittedName>
    <submittedName>
        <fullName evidence="6">TRAP-type C4-dicarboxylate transport system, substrate-binding protein</fullName>
    </submittedName>
</protein>
<evidence type="ECO:0000256" key="4">
    <source>
        <dbReference type="SAM" id="SignalP"/>
    </source>
</evidence>
<sequence>MKRIAALMLCFAAAFGLTACTGGNDQPAPKAKKDEKMVLKLATQHPTEHMAQKSAERIKARIEKETNGRIEIKIYPANQLGDASQLYEEVIRGSIDFAHITVPDQFDARLGVGFLPYIARDYEQARKVYDKNAFLPKEMAKMHDALGVKFLGYYGEGFIGVGTVKPLENANKPGVEKGFMIRVPGLDVFKFGAEELGFRTTSLPYTDVYSALQTGVVDGWLGGPPNLNYLGFRDVIKHYYQYNVNFESTQYVMNKKLFESLTPEDQKIIESAFGDESQNSFLMAESEDEMYRKKLAESGIEVIMFTTQELEQMADYVRAKAWPRLEKNLTPELLNGIKESYTK</sequence>
<dbReference type="InterPro" id="IPR018389">
    <property type="entry name" value="DctP_fam"/>
</dbReference>
<dbReference type="AlphaFoldDB" id="A0A8G2CBX6"/>
<feature type="signal peptide" evidence="4">
    <location>
        <begin position="1"/>
        <end position="19"/>
    </location>
</feature>
<organism evidence="6 7">
    <name type="scientific">Halodesulfovibrio aestuarii</name>
    <dbReference type="NCBI Taxonomy" id="126333"/>
    <lineage>
        <taxon>Bacteria</taxon>
        <taxon>Pseudomonadati</taxon>
        <taxon>Thermodesulfobacteriota</taxon>
        <taxon>Desulfovibrionia</taxon>
        <taxon>Desulfovibrionales</taxon>
        <taxon>Desulfovibrionaceae</taxon>
        <taxon>Halodesulfovibrio</taxon>
    </lineage>
</organism>
<evidence type="ECO:0000313" key="6">
    <source>
        <dbReference type="EMBL" id="SHJ66534.1"/>
    </source>
</evidence>
<evidence type="ECO:0000256" key="3">
    <source>
        <dbReference type="ARBA" id="ARBA00022729"/>
    </source>
</evidence>
<evidence type="ECO:0000256" key="2">
    <source>
        <dbReference type="ARBA" id="ARBA00022448"/>
    </source>
</evidence>
<dbReference type="Proteomes" id="UP001568358">
    <property type="component" value="Unassembled WGS sequence"/>
</dbReference>
<keyword evidence="8" id="KW-1185">Reference proteome</keyword>
<evidence type="ECO:0000313" key="5">
    <source>
        <dbReference type="EMBL" id="MEZ6854506.1"/>
    </source>
</evidence>
<comment type="similarity">
    <text evidence="1">Belongs to the bacterial solute-binding protein 7 family.</text>
</comment>
<dbReference type="NCBIfam" id="NF037995">
    <property type="entry name" value="TRAP_S1"/>
    <property type="match status" value="1"/>
</dbReference>
<dbReference type="EMBL" id="JBFSOO010000011">
    <property type="protein sequence ID" value="MEZ6854506.1"/>
    <property type="molecule type" value="Genomic_DNA"/>
</dbReference>
<dbReference type="RefSeq" id="WP_019999346.1">
    <property type="nucleotide sequence ID" value="NZ_CP192217.1"/>
</dbReference>
<feature type="chain" id="PRO_5034765488" evidence="4">
    <location>
        <begin position="20"/>
        <end position="343"/>
    </location>
</feature>
<reference evidence="6 7" key="1">
    <citation type="submission" date="2016-11" db="EMBL/GenBank/DDBJ databases">
        <authorList>
            <person name="Varghese N."/>
            <person name="Submissions S."/>
        </authorList>
    </citation>
    <scope>NUCLEOTIDE SEQUENCE [LARGE SCALE GENOMIC DNA]</scope>
    <source>
        <strain evidence="6 7">DSM 17919</strain>
    </source>
</reference>
<proteinExistence type="inferred from homology"/>